<evidence type="ECO:0000313" key="9">
    <source>
        <dbReference type="Proteomes" id="UP000249260"/>
    </source>
</evidence>
<evidence type="ECO:0000256" key="4">
    <source>
        <dbReference type="ARBA" id="ARBA00022679"/>
    </source>
</evidence>
<keyword evidence="4" id="KW-0808">Transferase</keyword>
<dbReference type="PROSITE" id="PS50885">
    <property type="entry name" value="HAMP"/>
    <property type="match status" value="1"/>
</dbReference>
<keyword evidence="5 6" id="KW-0472">Membrane</keyword>
<dbReference type="AlphaFoldDB" id="A0A328U4I1"/>
<dbReference type="GO" id="GO:0000155">
    <property type="term" value="F:phosphorelay sensor kinase activity"/>
    <property type="evidence" value="ECO:0007669"/>
    <property type="project" value="InterPro"/>
</dbReference>
<dbReference type="SMART" id="SM00304">
    <property type="entry name" value="HAMP"/>
    <property type="match status" value="1"/>
</dbReference>
<proteinExistence type="predicted"/>
<feature type="domain" description="HAMP" evidence="7">
    <location>
        <begin position="318"/>
        <end position="370"/>
    </location>
</feature>
<keyword evidence="3" id="KW-0597">Phosphoprotein</keyword>
<keyword evidence="6" id="KW-0812">Transmembrane</keyword>
<dbReference type="Pfam" id="PF00672">
    <property type="entry name" value="HAMP"/>
    <property type="match status" value="1"/>
</dbReference>
<gene>
    <name evidence="8" type="ORF">DL346_03240</name>
</gene>
<dbReference type="GO" id="GO:0005886">
    <property type="term" value="C:plasma membrane"/>
    <property type="evidence" value="ECO:0007669"/>
    <property type="project" value="UniProtKB-SubCell"/>
</dbReference>
<dbReference type="InterPro" id="IPR036890">
    <property type="entry name" value="HATPase_C_sf"/>
</dbReference>
<protein>
    <recommendedName>
        <fullName evidence="7">HAMP domain-containing protein</fullName>
    </recommendedName>
</protein>
<organism evidence="8 9">
    <name type="scientific">Paenibacillus montanisoli</name>
    <dbReference type="NCBI Taxonomy" id="2081970"/>
    <lineage>
        <taxon>Bacteria</taxon>
        <taxon>Bacillati</taxon>
        <taxon>Bacillota</taxon>
        <taxon>Bacilli</taxon>
        <taxon>Bacillales</taxon>
        <taxon>Paenibacillaceae</taxon>
        <taxon>Paenibacillus</taxon>
    </lineage>
</organism>
<dbReference type="InterPro" id="IPR010559">
    <property type="entry name" value="Sig_transdc_His_kin_internal"/>
</dbReference>
<dbReference type="SUPFAM" id="SSF55874">
    <property type="entry name" value="ATPase domain of HSP90 chaperone/DNA topoisomerase II/histidine kinase"/>
    <property type="match status" value="1"/>
</dbReference>
<dbReference type="OrthoDB" id="2062925at2"/>
<dbReference type="PANTHER" id="PTHR34220:SF7">
    <property type="entry name" value="SENSOR HISTIDINE KINASE YPDA"/>
    <property type="match status" value="1"/>
</dbReference>
<evidence type="ECO:0000256" key="1">
    <source>
        <dbReference type="ARBA" id="ARBA00004651"/>
    </source>
</evidence>
<keyword evidence="9" id="KW-1185">Reference proteome</keyword>
<dbReference type="Proteomes" id="UP000249260">
    <property type="component" value="Unassembled WGS sequence"/>
</dbReference>
<comment type="caution">
    <text evidence="8">The sequence shown here is derived from an EMBL/GenBank/DDBJ whole genome shotgun (WGS) entry which is preliminary data.</text>
</comment>
<evidence type="ECO:0000259" key="7">
    <source>
        <dbReference type="PROSITE" id="PS50885"/>
    </source>
</evidence>
<dbReference type="SUPFAM" id="SSF158472">
    <property type="entry name" value="HAMP domain-like"/>
    <property type="match status" value="1"/>
</dbReference>
<dbReference type="InterPro" id="IPR050640">
    <property type="entry name" value="Bact_2-comp_sensor_kinase"/>
</dbReference>
<dbReference type="RefSeq" id="WP_112880632.1">
    <property type="nucleotide sequence ID" value="NZ_QLUW01000001.1"/>
</dbReference>
<evidence type="ECO:0000313" key="8">
    <source>
        <dbReference type="EMBL" id="RAP77509.1"/>
    </source>
</evidence>
<dbReference type="Pfam" id="PF06580">
    <property type="entry name" value="His_kinase"/>
    <property type="match status" value="1"/>
</dbReference>
<evidence type="ECO:0000256" key="2">
    <source>
        <dbReference type="ARBA" id="ARBA00022475"/>
    </source>
</evidence>
<comment type="subcellular location">
    <subcellularLocation>
        <location evidence="1">Cell membrane</location>
        <topology evidence="1">Multi-pass membrane protein</topology>
    </subcellularLocation>
</comment>
<evidence type="ECO:0000256" key="6">
    <source>
        <dbReference type="SAM" id="Phobius"/>
    </source>
</evidence>
<reference evidence="8 9" key="1">
    <citation type="submission" date="2018-06" db="EMBL/GenBank/DDBJ databases">
        <title>Paenibacillus montanisoli sp. nov., isolated from mountain area soil.</title>
        <authorList>
            <person name="Wu M."/>
        </authorList>
    </citation>
    <scope>NUCLEOTIDE SEQUENCE [LARGE SCALE GENOMIC DNA]</scope>
    <source>
        <strain evidence="8 9">RA17</strain>
    </source>
</reference>
<accession>A0A328U4I1</accession>
<keyword evidence="6" id="KW-1133">Transmembrane helix</keyword>
<dbReference type="PANTHER" id="PTHR34220">
    <property type="entry name" value="SENSOR HISTIDINE KINASE YPDA"/>
    <property type="match status" value="1"/>
</dbReference>
<dbReference type="EMBL" id="QLUW01000001">
    <property type="protein sequence ID" value="RAP77509.1"/>
    <property type="molecule type" value="Genomic_DNA"/>
</dbReference>
<name>A0A328U4I1_9BACL</name>
<feature type="transmembrane region" description="Helical" evidence="6">
    <location>
        <begin position="20"/>
        <end position="41"/>
    </location>
</feature>
<dbReference type="CDD" id="cd06225">
    <property type="entry name" value="HAMP"/>
    <property type="match status" value="1"/>
</dbReference>
<dbReference type="Gene3D" id="6.10.340.10">
    <property type="match status" value="1"/>
</dbReference>
<feature type="transmembrane region" description="Helical" evidence="6">
    <location>
        <begin position="296"/>
        <end position="317"/>
    </location>
</feature>
<evidence type="ECO:0000256" key="5">
    <source>
        <dbReference type="ARBA" id="ARBA00023136"/>
    </source>
</evidence>
<sequence length="591" mass="68565">MMRVPLLQIMNRKIKNFNIYTKLVITLFLIVIPLYGISFFVNEFGAARNKEEIAKSLENTVHANNKMLEMEFHKINPILNKTTIDIALLYIKQSPDSTAAEQTRFMMDLMKYLDQLRTSSTFIEGTKAFLPAISKTISTSSVLSTVDVKEMNAMRQKQGNGPFIFWENRLFLSKSYINEFESRGPAGLFLLETEISQHQFQVMLSNMMSYKQGGAVLLSGSGSWAIESRNNPVVLSGIKDFILNSPVRASAADSAYVTIEGQSYFVAYERSPVLDTTLMVYIPNDLILGPLKIYKVLFWTMSLLSLFIIITFSYWIFRIIHQPLKTLVESFRKVERGHLNFSIQHANNDEFGYLYNRFNYMVNNLNVLINEIYEQKIRNQRSELKRLQSQINPHFLYNNFFILYRLINSHDIEKAAEFTQYLGRYFQFITRDASNDIKLELEYQHAKTYVEIQTICYSKRVEVEFEPLPDPYKDNSCLRLIFQPVIENSYKYAFENKVSKGKLTVRFVSENEYLSFIVEDNGEALTDEDIYRLNVKLSSSDNEIEECTGLINVHRRVQLKYGTECGVFLSRSEIGGLKVEVKLKVLRYELA</sequence>
<dbReference type="InterPro" id="IPR003660">
    <property type="entry name" value="HAMP_dom"/>
</dbReference>
<evidence type="ECO:0000256" key="3">
    <source>
        <dbReference type="ARBA" id="ARBA00022553"/>
    </source>
</evidence>
<dbReference type="Gene3D" id="3.30.565.10">
    <property type="entry name" value="Histidine kinase-like ATPase, C-terminal domain"/>
    <property type="match status" value="1"/>
</dbReference>
<keyword evidence="2" id="KW-1003">Cell membrane</keyword>